<dbReference type="SUPFAM" id="SSF53649">
    <property type="entry name" value="Alkaline phosphatase-like"/>
    <property type="match status" value="1"/>
</dbReference>
<dbReference type="PANTHER" id="PTHR45953:SF1">
    <property type="entry name" value="IDURONATE 2-SULFATASE"/>
    <property type="match status" value="1"/>
</dbReference>
<proteinExistence type="inferred from homology"/>
<keyword evidence="4" id="KW-0479">Metal-binding</keyword>
<evidence type="ECO:0000256" key="5">
    <source>
        <dbReference type="ARBA" id="ARBA00022729"/>
    </source>
</evidence>
<comment type="similarity">
    <text evidence="3">Belongs to the glycosyl hydrolase 32 family.</text>
</comment>
<sequence length="1191" mass="133084">MKIGRYTYRLLAGMLLSGLLPVLAAETSSPKPDVLFIAIDDMNDWITLFDKNNPIQTPNLERLAARGCFFTRAYCTAAACNPSRASIITGLRPETSKVYGNNDPWARLVPNALTLPRCFSQNGYDALGAGKIFHHGPAGVDRKDAPSFDAFQKLNLHQFKPDRNYNGYTQAMGKKVGSLWKTGWDWGEHNAPKQTDEYTVEHVNRVMAEHAGKKPLFLAAGIFRPHLPFWAPSECFARYPMETLSMPLMPPDDMDDVPQAGQDFTKTESFIWENTSRKKPGDPGSLKRMVQCYQAGADYADQMIGRLLDQLDATGRADDTIIVLWSDHGYHLGDKNHCVKFTLWEKANHVPFIIVAPGVTEPGSRCGQPVSLVDIYPTLVELAGIDCPAELDGTSLVPLLKDPGMEWERPALMTWLKGNHAVRSKTHRYICYADETEELYADNDPWNITNLAGRAESAGVIAQLKPWIPQNAVAGGKPAVKNVRGVDDSDALVIADFEEETYGDWQAEGRAFGQRPAVADVSPPNKVVGQRGRGLVNTYLGGDGPTGTLTSPAFTIERSHISFLIGGGHHPGETCINLQVDGKTVRTATGRSRKNEQMREVLEWESWNVADLLGKKAVLQIVDRHARRWGHINIDHIVQSNRRPQTLCEPVASAVFEKKLTVDGRYLRVPVKNGPTKKGAPVFQLMEKGRMVQEFRVLLPEDTEKTDWTASYPIDAFEGKTLVLKSRNPLPRKYLAAANQMVVADEIAADRDGYRQPYRDQFHFSPRRGWNNDVNGLVYNNGTYHLYYQYNPFGIYWDNMHWGYATSTDLVHWTEHGIVLFQNGLRDMMFSGGGFIDVGNTSGLSTNGEPAQFAAFTSTDRGECLAYSLDGGSTFIELPENPVVKHRGRDPKIIWYEPDQKWVMAVFDVTEKMLDPPPMAGVPDNKRHNSIAFYSSKNLREWTFESRFVHADRNAIHECPELFEIAVEGRPDETRWIVYGVQNRYFIGAFDGHRFVPESGPFPGEAGIGRAAQLVSDAPNDRKIQMIWAHEGIYPNRWPGQCFSQGFLVPKEVTLRETPDGLRLFFYPVKEFDASRGKQMASLKNPTPETAGLTVQKHAGKILDVMIRYELEPDAVLTLTVNGQPVSSSGSGSLRVLADRTITEAFVNGGEQALSFRREEDGFEDNRCRIELSGGGTISELTVFEMPSAWK</sequence>
<evidence type="ECO:0000256" key="1">
    <source>
        <dbReference type="ARBA" id="ARBA00001913"/>
    </source>
</evidence>
<organism evidence="12 13">
    <name type="scientific">Pontiella sulfatireligans</name>
    <dbReference type="NCBI Taxonomy" id="2750658"/>
    <lineage>
        <taxon>Bacteria</taxon>
        <taxon>Pseudomonadati</taxon>
        <taxon>Kiritimatiellota</taxon>
        <taxon>Kiritimatiellia</taxon>
        <taxon>Kiritimatiellales</taxon>
        <taxon>Pontiellaceae</taxon>
        <taxon>Pontiella</taxon>
    </lineage>
</organism>
<keyword evidence="5 9" id="KW-0732">Signal</keyword>
<dbReference type="InterPro" id="IPR000917">
    <property type="entry name" value="Sulfatase_N"/>
</dbReference>
<accession>A0A6C2UT63</accession>
<dbReference type="RefSeq" id="WP_136063497.1">
    <property type="nucleotide sequence ID" value="NZ_CAAHFH010000002.1"/>
</dbReference>
<evidence type="ECO:0000313" key="12">
    <source>
        <dbReference type="EMBL" id="VGO22086.1"/>
    </source>
</evidence>
<dbReference type="SUPFAM" id="SSF49899">
    <property type="entry name" value="Concanavalin A-like lectins/glucanases"/>
    <property type="match status" value="1"/>
</dbReference>
<keyword evidence="8" id="KW-0326">Glycosidase</keyword>
<evidence type="ECO:0000259" key="10">
    <source>
        <dbReference type="Pfam" id="PF00251"/>
    </source>
</evidence>
<dbReference type="InterPro" id="IPR013320">
    <property type="entry name" value="ConA-like_dom_sf"/>
</dbReference>
<protein>
    <submittedName>
        <fullName evidence="12">Levanase</fullName>
    </submittedName>
</protein>
<dbReference type="AlphaFoldDB" id="A0A6C2UT63"/>
<comment type="similarity">
    <text evidence="2">Belongs to the sulfatase family.</text>
</comment>
<evidence type="ECO:0000256" key="8">
    <source>
        <dbReference type="ARBA" id="ARBA00023295"/>
    </source>
</evidence>
<dbReference type="GO" id="GO:0005737">
    <property type="term" value="C:cytoplasm"/>
    <property type="evidence" value="ECO:0007669"/>
    <property type="project" value="TreeGrafter"/>
</dbReference>
<feature type="domain" description="Sulfatase N-terminal" evidence="11">
    <location>
        <begin position="32"/>
        <end position="385"/>
    </location>
</feature>
<dbReference type="GO" id="GO:0004553">
    <property type="term" value="F:hydrolase activity, hydrolyzing O-glycosyl compounds"/>
    <property type="evidence" value="ECO:0007669"/>
    <property type="project" value="InterPro"/>
</dbReference>
<dbReference type="PANTHER" id="PTHR45953">
    <property type="entry name" value="IDURONATE 2-SULFATASE"/>
    <property type="match status" value="1"/>
</dbReference>
<feature type="chain" id="PRO_5028839099" evidence="9">
    <location>
        <begin position="25"/>
        <end position="1191"/>
    </location>
</feature>
<evidence type="ECO:0000256" key="2">
    <source>
        <dbReference type="ARBA" id="ARBA00008779"/>
    </source>
</evidence>
<keyword evidence="13" id="KW-1185">Reference proteome</keyword>
<evidence type="ECO:0000256" key="6">
    <source>
        <dbReference type="ARBA" id="ARBA00022801"/>
    </source>
</evidence>
<dbReference type="GO" id="GO:0005975">
    <property type="term" value="P:carbohydrate metabolic process"/>
    <property type="evidence" value="ECO:0007669"/>
    <property type="project" value="InterPro"/>
</dbReference>
<comment type="cofactor">
    <cofactor evidence="1">
        <name>Ca(2+)</name>
        <dbReference type="ChEBI" id="CHEBI:29108"/>
    </cofactor>
</comment>
<evidence type="ECO:0000313" key="13">
    <source>
        <dbReference type="Proteomes" id="UP000346198"/>
    </source>
</evidence>
<dbReference type="SMART" id="SM00640">
    <property type="entry name" value="Glyco_32"/>
    <property type="match status" value="1"/>
</dbReference>
<evidence type="ECO:0000256" key="7">
    <source>
        <dbReference type="ARBA" id="ARBA00022837"/>
    </source>
</evidence>
<feature type="signal peptide" evidence="9">
    <location>
        <begin position="1"/>
        <end position="24"/>
    </location>
</feature>
<keyword evidence="6" id="KW-0378">Hydrolase</keyword>
<dbReference type="Gene3D" id="2.60.120.560">
    <property type="entry name" value="Exo-inulinase, domain 1"/>
    <property type="match status" value="1"/>
</dbReference>
<evidence type="ECO:0000256" key="3">
    <source>
        <dbReference type="ARBA" id="ARBA00009902"/>
    </source>
</evidence>
<dbReference type="InterPro" id="IPR035874">
    <property type="entry name" value="IDS"/>
</dbReference>
<evidence type="ECO:0000259" key="11">
    <source>
        <dbReference type="Pfam" id="PF00884"/>
    </source>
</evidence>
<feature type="domain" description="Glycosyl hydrolase family 32 N-terminal" evidence="10">
    <location>
        <begin position="763"/>
        <end position="1058"/>
    </location>
</feature>
<dbReference type="GO" id="GO:0046872">
    <property type="term" value="F:metal ion binding"/>
    <property type="evidence" value="ECO:0007669"/>
    <property type="project" value="UniProtKB-KW"/>
</dbReference>
<dbReference type="Pfam" id="PF00884">
    <property type="entry name" value="Sulfatase"/>
    <property type="match status" value="1"/>
</dbReference>
<evidence type="ECO:0000256" key="9">
    <source>
        <dbReference type="SAM" id="SignalP"/>
    </source>
</evidence>
<dbReference type="CDD" id="cd16030">
    <property type="entry name" value="iduronate-2-sulfatase"/>
    <property type="match status" value="1"/>
</dbReference>
<reference evidence="12 13" key="1">
    <citation type="submission" date="2019-04" db="EMBL/GenBank/DDBJ databases">
        <authorList>
            <person name="Van Vliet M D."/>
        </authorList>
    </citation>
    <scope>NUCLEOTIDE SEQUENCE [LARGE SCALE GENOMIC DNA]</scope>
    <source>
        <strain evidence="12 13">F21</strain>
    </source>
</reference>
<dbReference type="InterPro" id="IPR013148">
    <property type="entry name" value="Glyco_hydro_32_N"/>
</dbReference>
<dbReference type="Gene3D" id="3.40.720.10">
    <property type="entry name" value="Alkaline Phosphatase, subunit A"/>
    <property type="match status" value="1"/>
</dbReference>
<name>A0A6C2UT63_9BACT</name>
<dbReference type="Proteomes" id="UP000346198">
    <property type="component" value="Unassembled WGS sequence"/>
</dbReference>
<gene>
    <name evidence="12" type="primary">sacC_1</name>
    <name evidence="12" type="ORF">SCARR_04167</name>
</gene>
<dbReference type="Gene3D" id="2.115.10.20">
    <property type="entry name" value="Glycosyl hydrolase domain, family 43"/>
    <property type="match status" value="1"/>
</dbReference>
<dbReference type="InterPro" id="IPR017850">
    <property type="entry name" value="Alkaline_phosphatase_core_sf"/>
</dbReference>
<dbReference type="CDD" id="cd18622">
    <property type="entry name" value="GH32_Inu-like"/>
    <property type="match status" value="1"/>
</dbReference>
<evidence type="ECO:0000256" key="4">
    <source>
        <dbReference type="ARBA" id="ARBA00022723"/>
    </source>
</evidence>
<keyword evidence="7" id="KW-0106">Calcium</keyword>
<dbReference type="InterPro" id="IPR001362">
    <property type="entry name" value="Glyco_hydro_32"/>
</dbReference>
<dbReference type="EMBL" id="CAAHFH010000002">
    <property type="protein sequence ID" value="VGO22086.1"/>
    <property type="molecule type" value="Genomic_DNA"/>
</dbReference>
<dbReference type="Pfam" id="PF00251">
    <property type="entry name" value="Glyco_hydro_32N"/>
    <property type="match status" value="1"/>
</dbReference>
<dbReference type="SUPFAM" id="SSF75005">
    <property type="entry name" value="Arabinanase/levansucrase/invertase"/>
    <property type="match status" value="1"/>
</dbReference>
<dbReference type="InterPro" id="IPR023296">
    <property type="entry name" value="Glyco_hydro_beta-prop_sf"/>
</dbReference>
<dbReference type="GO" id="GO:0004423">
    <property type="term" value="F:iduronate-2-sulfatase activity"/>
    <property type="evidence" value="ECO:0007669"/>
    <property type="project" value="InterPro"/>
</dbReference>